<evidence type="ECO:0000256" key="3">
    <source>
        <dbReference type="ARBA" id="ARBA00022679"/>
    </source>
</evidence>
<keyword evidence="2" id="KW-1003">Cell membrane</keyword>
<dbReference type="InterPro" id="IPR050482">
    <property type="entry name" value="Sensor_HK_TwoCompSys"/>
</dbReference>
<feature type="domain" description="Histidine kinase" evidence="10">
    <location>
        <begin position="327"/>
        <end position="419"/>
    </location>
</feature>
<evidence type="ECO:0000256" key="6">
    <source>
        <dbReference type="ARBA" id="ARBA00022989"/>
    </source>
</evidence>
<proteinExistence type="predicted"/>
<feature type="transmembrane region" description="Helical" evidence="9">
    <location>
        <begin position="92"/>
        <end position="111"/>
    </location>
</feature>
<dbReference type="PROSITE" id="PS50109">
    <property type="entry name" value="HIS_KIN"/>
    <property type="match status" value="1"/>
</dbReference>
<dbReference type="SMART" id="SM00387">
    <property type="entry name" value="HATPase_c"/>
    <property type="match status" value="1"/>
</dbReference>
<keyword evidence="12" id="KW-1185">Reference proteome</keyword>
<evidence type="ECO:0000256" key="7">
    <source>
        <dbReference type="ARBA" id="ARBA00023012"/>
    </source>
</evidence>
<evidence type="ECO:0000256" key="8">
    <source>
        <dbReference type="ARBA" id="ARBA00023136"/>
    </source>
</evidence>
<keyword evidence="8 9" id="KW-0472">Membrane</keyword>
<comment type="subcellular location">
    <subcellularLocation>
        <location evidence="1">Cell membrane</location>
        <topology evidence="1">Multi-pass membrane protein</topology>
    </subcellularLocation>
</comment>
<dbReference type="PANTHER" id="PTHR24421:SF37">
    <property type="entry name" value="SENSOR HISTIDINE KINASE NARS"/>
    <property type="match status" value="1"/>
</dbReference>
<dbReference type="Proteomes" id="UP001347146">
    <property type="component" value="Unassembled WGS sequence"/>
</dbReference>
<evidence type="ECO:0000256" key="4">
    <source>
        <dbReference type="ARBA" id="ARBA00022692"/>
    </source>
</evidence>
<keyword evidence="11" id="KW-0067">ATP-binding</keyword>
<evidence type="ECO:0000256" key="1">
    <source>
        <dbReference type="ARBA" id="ARBA00004651"/>
    </source>
</evidence>
<feature type="transmembrane region" description="Helical" evidence="9">
    <location>
        <begin position="170"/>
        <end position="190"/>
    </location>
</feature>
<dbReference type="CDD" id="cd16917">
    <property type="entry name" value="HATPase_UhpB-NarQ-NarX-like"/>
    <property type="match status" value="1"/>
</dbReference>
<dbReference type="GO" id="GO:0005524">
    <property type="term" value="F:ATP binding"/>
    <property type="evidence" value="ECO:0007669"/>
    <property type="project" value="UniProtKB-KW"/>
</dbReference>
<keyword evidence="7" id="KW-0902">Two-component regulatory system</keyword>
<evidence type="ECO:0000313" key="12">
    <source>
        <dbReference type="Proteomes" id="UP001347146"/>
    </source>
</evidence>
<evidence type="ECO:0000256" key="2">
    <source>
        <dbReference type="ARBA" id="ARBA00022475"/>
    </source>
</evidence>
<sequence>MASSSSPAPLLGLAELADEQRIDTILIGHALQGIRIQELLRLLLSAFVILSVVLEPPVYSAGICIAIAAGYVAWCVLGAVLAPRGGLLAIRFSWLTVSVDLLALVAVTAVASQSDQISWTADVLVVGFAIVPMIAAIGMRPAVCAAVVVPTVVVYFVANVIARVPNGRPWSVIVLSTLVIGSLALGAVLLSRLQRSRVVAIGSLAAERSRLLDEVMQIEQRERRDLAEHLHDGALQYVLGARQELASLADGPPDPAVVTRIDAALRESARLLRTTLGELHPAVLEQAGLAVALTDLAESFEQRGGFAISVDTVGWPDDLRTAVDSALFATARELLTNVVKHARARNVQLTAEVDEGRARIVVIDDGVGVDEEQLRSRVAGGHIGLASRRVRLEGNGGALVIRRHPAGGTVAIAEVPLPSGSSG</sequence>
<dbReference type="PANTHER" id="PTHR24421">
    <property type="entry name" value="NITRATE/NITRITE SENSOR PROTEIN NARX-RELATED"/>
    <property type="match status" value="1"/>
</dbReference>
<reference evidence="11 12" key="1">
    <citation type="submission" date="2024-01" db="EMBL/GenBank/DDBJ databases">
        <title>Draft genome sequence of Gordonia sp. LSe1-13.</title>
        <authorList>
            <person name="Suphannarot A."/>
            <person name="Mingma R."/>
        </authorList>
    </citation>
    <scope>NUCLEOTIDE SEQUENCE [LARGE SCALE GENOMIC DNA]</scope>
    <source>
        <strain evidence="11 12">LSe1-13</strain>
    </source>
</reference>
<dbReference type="Gene3D" id="3.30.565.10">
    <property type="entry name" value="Histidine kinase-like ATPase, C-terminal domain"/>
    <property type="match status" value="1"/>
</dbReference>
<keyword evidence="3" id="KW-0808">Transferase</keyword>
<evidence type="ECO:0000313" key="11">
    <source>
        <dbReference type="EMBL" id="MEE3852330.1"/>
    </source>
</evidence>
<gene>
    <name evidence="11" type="ORF">VZC37_18460</name>
</gene>
<keyword evidence="11" id="KW-0547">Nucleotide-binding</keyword>
<dbReference type="SUPFAM" id="SSF55874">
    <property type="entry name" value="ATPase domain of HSP90 chaperone/DNA topoisomerase II/histidine kinase"/>
    <property type="match status" value="1"/>
</dbReference>
<feature type="transmembrane region" description="Helical" evidence="9">
    <location>
        <begin position="142"/>
        <end position="164"/>
    </location>
</feature>
<feature type="transmembrane region" description="Helical" evidence="9">
    <location>
        <begin position="60"/>
        <end position="80"/>
    </location>
</feature>
<name>A0ABU7MGT0_9ACTN</name>
<comment type="caution">
    <text evidence="11">The sequence shown here is derived from an EMBL/GenBank/DDBJ whole genome shotgun (WGS) entry which is preliminary data.</text>
</comment>
<dbReference type="InterPro" id="IPR003594">
    <property type="entry name" value="HATPase_dom"/>
</dbReference>
<keyword evidence="6 9" id="KW-1133">Transmembrane helix</keyword>
<keyword evidence="5" id="KW-0418">Kinase</keyword>
<accession>A0ABU7MGT0</accession>
<keyword evidence="4 9" id="KW-0812">Transmembrane</keyword>
<dbReference type="InterPro" id="IPR036890">
    <property type="entry name" value="HATPase_C_sf"/>
</dbReference>
<dbReference type="EMBL" id="JAZDUF010000005">
    <property type="protein sequence ID" value="MEE3852330.1"/>
    <property type="molecule type" value="Genomic_DNA"/>
</dbReference>
<dbReference type="InterPro" id="IPR005467">
    <property type="entry name" value="His_kinase_dom"/>
</dbReference>
<dbReference type="Pfam" id="PF02518">
    <property type="entry name" value="HATPase_c"/>
    <property type="match status" value="1"/>
</dbReference>
<protein>
    <submittedName>
        <fullName evidence="11">ATP-binding protein</fullName>
    </submittedName>
</protein>
<feature type="transmembrane region" description="Helical" evidence="9">
    <location>
        <begin position="117"/>
        <end position="135"/>
    </location>
</feature>
<dbReference type="RefSeq" id="WP_330434401.1">
    <property type="nucleotide sequence ID" value="NZ_JAZDUF010000005.1"/>
</dbReference>
<evidence type="ECO:0000259" key="10">
    <source>
        <dbReference type="PROSITE" id="PS50109"/>
    </source>
</evidence>
<evidence type="ECO:0000256" key="5">
    <source>
        <dbReference type="ARBA" id="ARBA00022777"/>
    </source>
</evidence>
<organism evidence="11 12">
    <name type="scientific">Gordonia sesuvii</name>
    <dbReference type="NCBI Taxonomy" id="3116777"/>
    <lineage>
        <taxon>Bacteria</taxon>
        <taxon>Bacillati</taxon>
        <taxon>Actinomycetota</taxon>
        <taxon>Actinomycetes</taxon>
        <taxon>Mycobacteriales</taxon>
        <taxon>Gordoniaceae</taxon>
        <taxon>Gordonia</taxon>
    </lineage>
</organism>
<evidence type="ECO:0000256" key="9">
    <source>
        <dbReference type="SAM" id="Phobius"/>
    </source>
</evidence>